<dbReference type="Gene3D" id="1.10.10.10">
    <property type="entry name" value="Winged helix-like DNA-binding domain superfamily/Winged helix DNA-binding domain"/>
    <property type="match status" value="1"/>
</dbReference>
<dbReference type="InterPro" id="IPR000847">
    <property type="entry name" value="LysR_HTH_N"/>
</dbReference>
<dbReference type="PROSITE" id="PS50931">
    <property type="entry name" value="HTH_LYSR"/>
    <property type="match status" value="1"/>
</dbReference>
<keyword evidence="4" id="KW-0804">Transcription</keyword>
<dbReference type="Proteomes" id="UP000545286">
    <property type="component" value="Unassembled WGS sequence"/>
</dbReference>
<comment type="similarity">
    <text evidence="1">Belongs to the LysR transcriptional regulatory family.</text>
</comment>
<name>A0A7W4YFQ9_9MICO</name>
<dbReference type="PANTHER" id="PTHR30346:SF29">
    <property type="entry name" value="LYSR SUBSTRATE-BINDING"/>
    <property type="match status" value="1"/>
</dbReference>
<keyword evidence="2" id="KW-0805">Transcription regulation</keyword>
<dbReference type="RefSeq" id="WP_183625746.1">
    <property type="nucleotide sequence ID" value="NZ_JACHWJ010000004.1"/>
</dbReference>
<gene>
    <name evidence="6" type="ORF">FHX72_002723</name>
</gene>
<evidence type="ECO:0000256" key="3">
    <source>
        <dbReference type="ARBA" id="ARBA00023125"/>
    </source>
</evidence>
<dbReference type="SUPFAM" id="SSF53850">
    <property type="entry name" value="Periplasmic binding protein-like II"/>
    <property type="match status" value="1"/>
</dbReference>
<keyword evidence="7" id="KW-1185">Reference proteome</keyword>
<dbReference type="EMBL" id="JACHWJ010000004">
    <property type="protein sequence ID" value="MBB2958577.1"/>
    <property type="molecule type" value="Genomic_DNA"/>
</dbReference>
<organism evidence="6 7">
    <name type="scientific">Pseudoclavibacter helvolus</name>
    <dbReference type="NCBI Taxonomy" id="255205"/>
    <lineage>
        <taxon>Bacteria</taxon>
        <taxon>Bacillati</taxon>
        <taxon>Actinomycetota</taxon>
        <taxon>Actinomycetes</taxon>
        <taxon>Micrococcales</taxon>
        <taxon>Microbacteriaceae</taxon>
        <taxon>Pseudoclavibacter</taxon>
    </lineage>
</organism>
<dbReference type="SUPFAM" id="SSF46785">
    <property type="entry name" value="Winged helix' DNA-binding domain"/>
    <property type="match status" value="1"/>
</dbReference>
<dbReference type="GO" id="GO:0003700">
    <property type="term" value="F:DNA-binding transcription factor activity"/>
    <property type="evidence" value="ECO:0007669"/>
    <property type="project" value="InterPro"/>
</dbReference>
<evidence type="ECO:0000256" key="4">
    <source>
        <dbReference type="ARBA" id="ARBA00023163"/>
    </source>
</evidence>
<evidence type="ECO:0000313" key="7">
    <source>
        <dbReference type="Proteomes" id="UP000545286"/>
    </source>
</evidence>
<dbReference type="InterPro" id="IPR036388">
    <property type="entry name" value="WH-like_DNA-bd_sf"/>
</dbReference>
<proteinExistence type="inferred from homology"/>
<dbReference type="Gene3D" id="3.40.190.10">
    <property type="entry name" value="Periplasmic binding protein-like II"/>
    <property type="match status" value="2"/>
</dbReference>
<dbReference type="PANTHER" id="PTHR30346">
    <property type="entry name" value="TRANSCRIPTIONAL DUAL REGULATOR HCAR-RELATED"/>
    <property type="match status" value="1"/>
</dbReference>
<dbReference type="AlphaFoldDB" id="A0A7W4YFQ9"/>
<dbReference type="InterPro" id="IPR005119">
    <property type="entry name" value="LysR_subst-bd"/>
</dbReference>
<protein>
    <submittedName>
        <fullName evidence="6">DNA-binding transcriptional LysR family regulator</fullName>
    </submittedName>
</protein>
<sequence length="296" mass="32214">MWDLRRLRLLRELQLRGTITAVAASLNFSASTVSHQLAQLQREVGVTLLEQDGRGVRLTPQGVTLAEHAALVLDLETRTRDELASLRDGAEPVRVAALESVVRSLLPRALTLLGQANPELRVEVDAVSPEEGLFELEARRYDLVVAEEYPGHTRPHVHGIEREVLGFDAIALATAETSGANSIADFRHAAWVMEPVGTAAREWAEQQCRAAGFEPEVRYVASDLHTHLRLIAAGHAVGLVSQLVGADAGGGLRFLDLPGRPHRDIFAATRGALRDRGRVRLVRDALGTAFAELVAH</sequence>
<dbReference type="GO" id="GO:0003677">
    <property type="term" value="F:DNA binding"/>
    <property type="evidence" value="ECO:0007669"/>
    <property type="project" value="UniProtKB-KW"/>
</dbReference>
<dbReference type="GO" id="GO:0032993">
    <property type="term" value="C:protein-DNA complex"/>
    <property type="evidence" value="ECO:0007669"/>
    <property type="project" value="TreeGrafter"/>
</dbReference>
<evidence type="ECO:0000313" key="6">
    <source>
        <dbReference type="EMBL" id="MBB2958577.1"/>
    </source>
</evidence>
<dbReference type="Pfam" id="PF03466">
    <property type="entry name" value="LysR_substrate"/>
    <property type="match status" value="1"/>
</dbReference>
<dbReference type="Pfam" id="PF00126">
    <property type="entry name" value="HTH_1"/>
    <property type="match status" value="1"/>
</dbReference>
<keyword evidence="3 6" id="KW-0238">DNA-binding</keyword>
<evidence type="ECO:0000256" key="2">
    <source>
        <dbReference type="ARBA" id="ARBA00023015"/>
    </source>
</evidence>
<reference evidence="6 7" key="1">
    <citation type="submission" date="2020-08" db="EMBL/GenBank/DDBJ databases">
        <title>Sequencing the genomes of 1000 actinobacteria strains.</title>
        <authorList>
            <person name="Klenk H.-P."/>
        </authorList>
    </citation>
    <scope>NUCLEOTIDE SEQUENCE [LARGE SCALE GENOMIC DNA]</scope>
    <source>
        <strain evidence="6 7">DSM 20419</strain>
    </source>
</reference>
<dbReference type="InterPro" id="IPR036390">
    <property type="entry name" value="WH_DNA-bd_sf"/>
</dbReference>
<accession>A0A7W4YFQ9</accession>
<evidence type="ECO:0000259" key="5">
    <source>
        <dbReference type="PROSITE" id="PS50931"/>
    </source>
</evidence>
<comment type="caution">
    <text evidence="6">The sequence shown here is derived from an EMBL/GenBank/DDBJ whole genome shotgun (WGS) entry which is preliminary data.</text>
</comment>
<evidence type="ECO:0000256" key="1">
    <source>
        <dbReference type="ARBA" id="ARBA00009437"/>
    </source>
</evidence>
<feature type="domain" description="HTH lysR-type" evidence="5">
    <location>
        <begin position="2"/>
        <end position="59"/>
    </location>
</feature>